<evidence type="ECO:0000256" key="2">
    <source>
        <dbReference type="ARBA" id="ARBA00023125"/>
    </source>
</evidence>
<dbReference type="EMBL" id="VSSQ01000773">
    <property type="protein sequence ID" value="MPM01096.1"/>
    <property type="molecule type" value="Genomic_DNA"/>
</dbReference>
<reference evidence="5" key="1">
    <citation type="submission" date="2019-08" db="EMBL/GenBank/DDBJ databases">
        <authorList>
            <person name="Kucharzyk K."/>
            <person name="Murdoch R.W."/>
            <person name="Higgins S."/>
            <person name="Loffler F."/>
        </authorList>
    </citation>
    <scope>NUCLEOTIDE SEQUENCE</scope>
</reference>
<dbReference type="SUPFAM" id="SSF46785">
    <property type="entry name" value="Winged helix' DNA-binding domain"/>
    <property type="match status" value="1"/>
</dbReference>
<evidence type="ECO:0000256" key="3">
    <source>
        <dbReference type="ARBA" id="ARBA00023163"/>
    </source>
</evidence>
<dbReference type="PROSITE" id="PS50949">
    <property type="entry name" value="HTH_GNTR"/>
    <property type="match status" value="1"/>
</dbReference>
<feature type="domain" description="HTH gntR-type" evidence="4">
    <location>
        <begin position="16"/>
        <end position="84"/>
    </location>
</feature>
<sequence length="242" mass="27459">MLVCCQTNIMKEIKRISVTTQVIDSIRESILQGSYPVGTKLPPEVKLCEMLSVSRSTVREAMRSLQAEGYVELISGKGAFVKDNQGHDYDAIRSWFIEVAPTLKDTTEVREALETLQVRMAIKRGSNEELEVLQQIHEQFIEENKVSNVTALAELDEQFHTQICRMAHNPLLLKINQLMAMELKRYRLMSISVKTSSDNTIREHELIIKAIEERDNQKAAAYMLAHLGSSLADINKVLEGQK</sequence>
<dbReference type="SUPFAM" id="SSF48008">
    <property type="entry name" value="GntR ligand-binding domain-like"/>
    <property type="match status" value="1"/>
</dbReference>
<keyword evidence="2" id="KW-0238">DNA-binding</keyword>
<dbReference type="InterPro" id="IPR036390">
    <property type="entry name" value="WH_DNA-bd_sf"/>
</dbReference>
<dbReference type="Gene3D" id="1.10.10.10">
    <property type="entry name" value="Winged helix-like DNA-binding domain superfamily/Winged helix DNA-binding domain"/>
    <property type="match status" value="1"/>
</dbReference>
<dbReference type="GO" id="GO:0003700">
    <property type="term" value="F:DNA-binding transcription factor activity"/>
    <property type="evidence" value="ECO:0007669"/>
    <property type="project" value="InterPro"/>
</dbReference>
<dbReference type="Gene3D" id="1.20.120.530">
    <property type="entry name" value="GntR ligand-binding domain-like"/>
    <property type="match status" value="1"/>
</dbReference>
<dbReference type="PANTHER" id="PTHR43537:SF5">
    <property type="entry name" value="UXU OPERON TRANSCRIPTIONAL REGULATOR"/>
    <property type="match status" value="1"/>
</dbReference>
<dbReference type="InterPro" id="IPR008920">
    <property type="entry name" value="TF_FadR/GntR_C"/>
</dbReference>
<evidence type="ECO:0000313" key="5">
    <source>
        <dbReference type="EMBL" id="MPM01096.1"/>
    </source>
</evidence>
<evidence type="ECO:0000259" key="4">
    <source>
        <dbReference type="PROSITE" id="PS50949"/>
    </source>
</evidence>
<proteinExistence type="predicted"/>
<gene>
    <name evidence="5" type="primary">glcC_3</name>
    <name evidence="5" type="ORF">SDC9_47334</name>
</gene>
<organism evidence="5">
    <name type="scientific">bioreactor metagenome</name>
    <dbReference type="NCBI Taxonomy" id="1076179"/>
    <lineage>
        <taxon>unclassified sequences</taxon>
        <taxon>metagenomes</taxon>
        <taxon>ecological metagenomes</taxon>
    </lineage>
</organism>
<dbReference type="Pfam" id="PF07729">
    <property type="entry name" value="FCD"/>
    <property type="match status" value="1"/>
</dbReference>
<dbReference type="SMART" id="SM00895">
    <property type="entry name" value="FCD"/>
    <property type="match status" value="1"/>
</dbReference>
<dbReference type="AlphaFoldDB" id="A0A644WB92"/>
<dbReference type="PRINTS" id="PR00035">
    <property type="entry name" value="HTHGNTR"/>
</dbReference>
<accession>A0A644WB92</accession>
<dbReference type="SMART" id="SM00345">
    <property type="entry name" value="HTH_GNTR"/>
    <property type="match status" value="1"/>
</dbReference>
<dbReference type="PANTHER" id="PTHR43537">
    <property type="entry name" value="TRANSCRIPTIONAL REGULATOR, GNTR FAMILY"/>
    <property type="match status" value="1"/>
</dbReference>
<dbReference type="InterPro" id="IPR011711">
    <property type="entry name" value="GntR_C"/>
</dbReference>
<dbReference type="Pfam" id="PF00392">
    <property type="entry name" value="GntR"/>
    <property type="match status" value="1"/>
</dbReference>
<dbReference type="InterPro" id="IPR000524">
    <property type="entry name" value="Tscrpt_reg_HTH_GntR"/>
</dbReference>
<keyword evidence="3" id="KW-0804">Transcription</keyword>
<evidence type="ECO:0000256" key="1">
    <source>
        <dbReference type="ARBA" id="ARBA00023015"/>
    </source>
</evidence>
<comment type="caution">
    <text evidence="5">The sequence shown here is derived from an EMBL/GenBank/DDBJ whole genome shotgun (WGS) entry which is preliminary data.</text>
</comment>
<dbReference type="InterPro" id="IPR036388">
    <property type="entry name" value="WH-like_DNA-bd_sf"/>
</dbReference>
<protein>
    <submittedName>
        <fullName evidence="5">Glc operon transcriptional activator</fullName>
    </submittedName>
</protein>
<keyword evidence="1" id="KW-0805">Transcription regulation</keyword>
<dbReference type="GO" id="GO:0003677">
    <property type="term" value="F:DNA binding"/>
    <property type="evidence" value="ECO:0007669"/>
    <property type="project" value="UniProtKB-KW"/>
</dbReference>
<name>A0A644WB92_9ZZZZ</name>
<dbReference type="CDD" id="cd07377">
    <property type="entry name" value="WHTH_GntR"/>
    <property type="match status" value="1"/>
</dbReference>